<feature type="compositionally biased region" description="Low complexity" evidence="17">
    <location>
        <begin position="1"/>
        <end position="11"/>
    </location>
</feature>
<dbReference type="GO" id="GO:0045087">
    <property type="term" value="P:innate immune response"/>
    <property type="evidence" value="ECO:0007669"/>
    <property type="project" value="UniProtKB-KW"/>
</dbReference>
<evidence type="ECO:0000313" key="22">
    <source>
        <dbReference type="RefSeq" id="XP_022096807.1"/>
    </source>
</evidence>
<dbReference type="InterPro" id="IPR038557">
    <property type="entry name" value="RLR_C_sf"/>
</dbReference>
<keyword evidence="4" id="KW-0963">Cytoplasm</keyword>
<evidence type="ECO:0000259" key="20">
    <source>
        <dbReference type="PROSITE" id="PS51789"/>
    </source>
</evidence>
<dbReference type="GO" id="GO:0051607">
    <property type="term" value="P:defense response to virus"/>
    <property type="evidence" value="ECO:0007669"/>
    <property type="project" value="UniProtKB-KW"/>
</dbReference>
<evidence type="ECO:0000256" key="12">
    <source>
        <dbReference type="ARBA" id="ARBA00022859"/>
    </source>
</evidence>
<feature type="compositionally biased region" description="Polar residues" evidence="17">
    <location>
        <begin position="99"/>
        <end position="109"/>
    </location>
</feature>
<dbReference type="GO" id="GO:0005524">
    <property type="term" value="F:ATP binding"/>
    <property type="evidence" value="ECO:0007669"/>
    <property type="project" value="UniProtKB-KW"/>
</dbReference>
<evidence type="ECO:0000256" key="7">
    <source>
        <dbReference type="ARBA" id="ARBA00022741"/>
    </source>
</evidence>
<feature type="domain" description="Helicase ATP-binding" evidence="18">
    <location>
        <begin position="234"/>
        <end position="422"/>
    </location>
</feature>
<dbReference type="EC" id="3.6.4.13" evidence="3"/>
<dbReference type="InterPro" id="IPR014001">
    <property type="entry name" value="Helicase_ATP-bd"/>
</dbReference>
<dbReference type="InterPro" id="IPR001650">
    <property type="entry name" value="Helicase_C-like"/>
</dbReference>
<feature type="coiled-coil region" evidence="16">
    <location>
        <begin position="739"/>
        <end position="778"/>
    </location>
</feature>
<dbReference type="InterPro" id="IPR051363">
    <property type="entry name" value="RLR_Helicase"/>
</dbReference>
<evidence type="ECO:0000259" key="18">
    <source>
        <dbReference type="PROSITE" id="PS51192"/>
    </source>
</evidence>
<sequence>MAPSSSSSSGSVPKMPVYGSFTPGGNVEASMGKLSLEDSGQSKEASNSLKLAEHDLVTDSPMQVKPVAGTGSGSRSHPREVSSLHQGQGSESWRVFDQSLGSPTNTSQARELRQPCGMSTPHHDQGSISQPLLDLSTDSPRVTERGAGARRPLGMASPQQGQQSASGPLVDLTTDAPNGTDRQARQGRCAPKVPLDERVRHVDQMFAQHDIREEARAADRVQPNLRAYQRELAERPLDEFHNYIICAPTGSGKTLTAAYICYQYRAWFETNVPHKYFKALFIVNMRHLTLQQRDAFQWYFPNKQAVRTIGEQQSLTEALKMDEAMPAVLMLTAQIFVNALKSGKVDIKDLDMLIFDECHHTDLKHPYNEIMKTYLKQKQKLPRPQRVGVSGPRLPFIIGLSASLGVGSEALSHLLTLCGNMDSKGVVRVLRNEEELLQHVNAPEEDSIELASKRADSDKQFADLLEALMIQIEDQDPDIEDHPLPPRGCQVFEAEVMRRLTDAQKLGNRTAVIVYMYLYEYNRALMLYDDLRAADSLAHLEMFHRRRRLIASQEQVPVEEYCQGLFNRNLRELNRLAHSEDEHSNEKLGKLAILLNKIFTDNPESKGIVLVRMKVATTAVADFLKKSTLLQTLPCRVIPQRFVGQGDIEDGCLTEAQQKAVLKNFRKEDGCNVLVATDIAQEGLDMPACNFVIRYNFVSNEIGTVQSKGRARAKGSQCYLIVESGSMNERRELENRYKVQKMKDAMEELEAMTEDQRLDKITERQIEILEKIRRAEEQAELQAAMFNLDRITVHCKECSALVCKASELRRMGDAGHVTCISPNFKRWVKEIKYHRPQRFRDTETVGLIKCGTYDCGNQLGTMQNFLNLSPPEGYALKAQSFKIRFETGGVKTPKMWKKAGFQILKSPNS</sequence>
<dbReference type="OMA" id="VYMYLYE"/>
<dbReference type="Pfam" id="PF04851">
    <property type="entry name" value="ResIII"/>
    <property type="match status" value="1"/>
</dbReference>
<dbReference type="GO" id="GO:0046872">
    <property type="term" value="F:metal ion binding"/>
    <property type="evidence" value="ECO:0007669"/>
    <property type="project" value="UniProtKB-KW"/>
</dbReference>
<dbReference type="GO" id="GO:0003723">
    <property type="term" value="F:RNA binding"/>
    <property type="evidence" value="ECO:0007669"/>
    <property type="project" value="UniProtKB-KW"/>
</dbReference>
<evidence type="ECO:0000256" key="14">
    <source>
        <dbReference type="ARBA" id="ARBA00023118"/>
    </source>
</evidence>
<evidence type="ECO:0000256" key="6">
    <source>
        <dbReference type="ARBA" id="ARBA00022723"/>
    </source>
</evidence>
<keyword evidence="7" id="KW-0547">Nucleotide-binding</keyword>
<proteinExistence type="inferred from homology"/>
<dbReference type="OrthoDB" id="416741at2759"/>
<keyword evidence="21" id="KW-1185">Reference proteome</keyword>
<feature type="region of interest" description="Disordered" evidence="17">
    <location>
        <begin position="1"/>
        <end position="189"/>
    </location>
</feature>
<accession>A0A8B7YVT8</accession>
<evidence type="ECO:0000256" key="15">
    <source>
        <dbReference type="ARBA" id="ARBA00049390"/>
    </source>
</evidence>
<feature type="compositionally biased region" description="Polar residues" evidence="17">
    <location>
        <begin position="38"/>
        <end position="49"/>
    </location>
</feature>
<dbReference type="GO" id="GO:0003677">
    <property type="term" value="F:DNA binding"/>
    <property type="evidence" value="ECO:0007669"/>
    <property type="project" value="InterPro"/>
</dbReference>
<dbReference type="PANTHER" id="PTHR14074:SF36">
    <property type="entry name" value="RNA HELICASE"/>
    <property type="match status" value="1"/>
</dbReference>
<organism evidence="21 22">
    <name type="scientific">Acanthaster planci</name>
    <name type="common">Crown-of-thorns starfish</name>
    <dbReference type="NCBI Taxonomy" id="133434"/>
    <lineage>
        <taxon>Eukaryota</taxon>
        <taxon>Metazoa</taxon>
        <taxon>Echinodermata</taxon>
        <taxon>Eleutherozoa</taxon>
        <taxon>Asterozoa</taxon>
        <taxon>Asteroidea</taxon>
        <taxon>Valvatacea</taxon>
        <taxon>Valvatida</taxon>
        <taxon>Acanthasteridae</taxon>
        <taxon>Acanthaster</taxon>
    </lineage>
</organism>
<dbReference type="Gene3D" id="1.20.1320.30">
    <property type="match status" value="1"/>
</dbReference>
<evidence type="ECO:0000256" key="8">
    <source>
        <dbReference type="ARBA" id="ARBA00022801"/>
    </source>
</evidence>
<dbReference type="KEGG" id="aplc:110982589"/>
<keyword evidence="11" id="KW-0067">ATP-binding</keyword>
<dbReference type="Pfam" id="PF11648">
    <property type="entry name" value="RIG-I_C-RD"/>
    <property type="match status" value="1"/>
</dbReference>
<evidence type="ECO:0000256" key="1">
    <source>
        <dbReference type="ARBA" id="ARBA00004496"/>
    </source>
</evidence>
<evidence type="ECO:0000256" key="3">
    <source>
        <dbReference type="ARBA" id="ARBA00012552"/>
    </source>
</evidence>
<keyword evidence="12" id="KW-0391">Immunity</keyword>
<dbReference type="SMART" id="SM00487">
    <property type="entry name" value="DEXDc"/>
    <property type="match status" value="1"/>
</dbReference>
<dbReference type="InterPro" id="IPR027417">
    <property type="entry name" value="P-loop_NTPase"/>
</dbReference>
<dbReference type="SUPFAM" id="SSF52540">
    <property type="entry name" value="P-loop containing nucleoside triphosphate hydrolases"/>
    <property type="match status" value="1"/>
</dbReference>
<dbReference type="Proteomes" id="UP000694845">
    <property type="component" value="Unplaced"/>
</dbReference>
<evidence type="ECO:0000256" key="10">
    <source>
        <dbReference type="ARBA" id="ARBA00022833"/>
    </source>
</evidence>
<comment type="catalytic activity">
    <reaction evidence="15">
        <text>ATP + H2O = ADP + phosphate + H(+)</text>
        <dbReference type="Rhea" id="RHEA:13065"/>
        <dbReference type="ChEBI" id="CHEBI:15377"/>
        <dbReference type="ChEBI" id="CHEBI:15378"/>
        <dbReference type="ChEBI" id="CHEBI:30616"/>
        <dbReference type="ChEBI" id="CHEBI:43474"/>
        <dbReference type="ChEBI" id="CHEBI:456216"/>
        <dbReference type="EC" id="3.6.4.13"/>
    </reaction>
    <physiologicalReaction direction="left-to-right" evidence="15">
        <dbReference type="Rhea" id="RHEA:13066"/>
    </physiologicalReaction>
</comment>
<feature type="compositionally biased region" description="Low complexity" evidence="17">
    <location>
        <begin position="156"/>
        <end position="168"/>
    </location>
</feature>
<comment type="similarity">
    <text evidence="2">Belongs to the helicase family. RLR subfamily.</text>
</comment>
<evidence type="ECO:0000313" key="21">
    <source>
        <dbReference type="Proteomes" id="UP000694845"/>
    </source>
</evidence>
<keyword evidence="16" id="KW-0175">Coiled coil</keyword>
<feature type="domain" description="RLR CTR" evidence="20">
    <location>
        <begin position="776"/>
        <end position="909"/>
    </location>
</feature>
<dbReference type="InterPro" id="IPR041204">
    <property type="entry name" value="RIG-I-like_C"/>
</dbReference>
<dbReference type="RefSeq" id="XP_022096807.1">
    <property type="nucleotide sequence ID" value="XM_022241115.1"/>
</dbReference>
<keyword evidence="9 22" id="KW-0347">Helicase</keyword>
<feature type="domain" description="Helicase C-terminal" evidence="19">
    <location>
        <begin position="590"/>
        <end position="750"/>
    </location>
</feature>
<evidence type="ECO:0000256" key="13">
    <source>
        <dbReference type="ARBA" id="ARBA00022884"/>
    </source>
</evidence>
<dbReference type="InterPro" id="IPR021673">
    <property type="entry name" value="RLR_CTR"/>
</dbReference>
<dbReference type="PROSITE" id="PS51192">
    <property type="entry name" value="HELICASE_ATP_BIND_1"/>
    <property type="match status" value="1"/>
</dbReference>
<keyword evidence="8" id="KW-0378">Hydrolase</keyword>
<dbReference type="Pfam" id="PF00271">
    <property type="entry name" value="Helicase_C"/>
    <property type="match status" value="1"/>
</dbReference>
<dbReference type="GO" id="GO:0003724">
    <property type="term" value="F:RNA helicase activity"/>
    <property type="evidence" value="ECO:0007669"/>
    <property type="project" value="UniProtKB-EC"/>
</dbReference>
<protein>
    <recommendedName>
        <fullName evidence="3">RNA helicase</fullName>
        <ecNumber evidence="3">3.6.4.13</ecNumber>
    </recommendedName>
</protein>
<evidence type="ECO:0000259" key="19">
    <source>
        <dbReference type="PROSITE" id="PS51194"/>
    </source>
</evidence>
<dbReference type="AlphaFoldDB" id="A0A8B7YVT8"/>
<dbReference type="GeneID" id="110982589"/>
<gene>
    <name evidence="22" type="primary">LOC110982589</name>
</gene>
<dbReference type="PROSITE" id="PS51789">
    <property type="entry name" value="RLR_CTR"/>
    <property type="match status" value="1"/>
</dbReference>
<dbReference type="Gene3D" id="3.40.50.300">
    <property type="entry name" value="P-loop containing nucleotide triphosphate hydrolases"/>
    <property type="match status" value="2"/>
</dbReference>
<dbReference type="Pfam" id="PF18119">
    <property type="entry name" value="RIG-I_C"/>
    <property type="match status" value="1"/>
</dbReference>
<keyword evidence="13" id="KW-0694">RNA-binding</keyword>
<dbReference type="SMART" id="SM00490">
    <property type="entry name" value="HELICc"/>
    <property type="match status" value="1"/>
</dbReference>
<reference evidence="22" key="1">
    <citation type="submission" date="2025-08" db="UniProtKB">
        <authorList>
            <consortium name="RefSeq"/>
        </authorList>
    </citation>
    <scope>IDENTIFICATION</scope>
</reference>
<evidence type="ECO:0000256" key="17">
    <source>
        <dbReference type="SAM" id="MobiDB-lite"/>
    </source>
</evidence>
<dbReference type="Gene3D" id="2.170.150.30">
    <property type="entry name" value="RIG-I-like receptor, C-terminal regulatory domain"/>
    <property type="match status" value="1"/>
</dbReference>
<keyword evidence="5" id="KW-0399">Innate immunity</keyword>
<dbReference type="PANTHER" id="PTHR14074">
    <property type="entry name" value="HELICASE WITH DEATH DOMAIN-RELATED"/>
    <property type="match status" value="1"/>
</dbReference>
<evidence type="ECO:0000256" key="9">
    <source>
        <dbReference type="ARBA" id="ARBA00022806"/>
    </source>
</evidence>
<evidence type="ECO:0000256" key="2">
    <source>
        <dbReference type="ARBA" id="ARBA00006866"/>
    </source>
</evidence>
<keyword evidence="6" id="KW-0479">Metal-binding</keyword>
<feature type="compositionally biased region" description="Polar residues" evidence="17">
    <location>
        <begin position="126"/>
        <end position="140"/>
    </location>
</feature>
<dbReference type="GO" id="GO:0005737">
    <property type="term" value="C:cytoplasm"/>
    <property type="evidence" value="ECO:0007669"/>
    <property type="project" value="UniProtKB-SubCell"/>
</dbReference>
<dbReference type="PROSITE" id="PS51194">
    <property type="entry name" value="HELICASE_CTER"/>
    <property type="match status" value="1"/>
</dbReference>
<keyword evidence="14" id="KW-0051">Antiviral defense</keyword>
<comment type="subcellular location">
    <subcellularLocation>
        <location evidence="1">Cytoplasm</location>
    </subcellularLocation>
</comment>
<name>A0A8B7YVT8_ACAPL</name>
<dbReference type="GO" id="GO:0016787">
    <property type="term" value="F:hydrolase activity"/>
    <property type="evidence" value="ECO:0007669"/>
    <property type="project" value="UniProtKB-KW"/>
</dbReference>
<keyword evidence="10" id="KW-0862">Zinc</keyword>
<evidence type="ECO:0000256" key="11">
    <source>
        <dbReference type="ARBA" id="ARBA00022840"/>
    </source>
</evidence>
<evidence type="ECO:0000256" key="5">
    <source>
        <dbReference type="ARBA" id="ARBA00022588"/>
    </source>
</evidence>
<dbReference type="InterPro" id="IPR006935">
    <property type="entry name" value="Helicase/UvrB_N"/>
</dbReference>
<evidence type="ECO:0000256" key="16">
    <source>
        <dbReference type="SAM" id="Coils"/>
    </source>
</evidence>
<evidence type="ECO:0000256" key="4">
    <source>
        <dbReference type="ARBA" id="ARBA00022490"/>
    </source>
</evidence>